<dbReference type="EMBL" id="SRLO01000146">
    <property type="protein sequence ID" value="TNN71756.1"/>
    <property type="molecule type" value="Genomic_DNA"/>
</dbReference>
<accession>A0A4Z2I130</accession>
<evidence type="ECO:0000313" key="1">
    <source>
        <dbReference type="EMBL" id="TNN71756.1"/>
    </source>
</evidence>
<comment type="caution">
    <text evidence="1">The sequence shown here is derived from an EMBL/GenBank/DDBJ whole genome shotgun (WGS) entry which is preliminary data.</text>
</comment>
<reference evidence="1 2" key="1">
    <citation type="submission" date="2019-03" db="EMBL/GenBank/DDBJ databases">
        <title>First draft genome of Liparis tanakae, snailfish: a comprehensive survey of snailfish specific genes.</title>
        <authorList>
            <person name="Kim W."/>
            <person name="Song I."/>
            <person name="Jeong J.-H."/>
            <person name="Kim D."/>
            <person name="Kim S."/>
            <person name="Ryu S."/>
            <person name="Song J.Y."/>
            <person name="Lee S.K."/>
        </authorList>
    </citation>
    <scope>NUCLEOTIDE SEQUENCE [LARGE SCALE GENOMIC DNA]</scope>
    <source>
        <tissue evidence="1">Muscle</tissue>
    </source>
</reference>
<proteinExistence type="predicted"/>
<gene>
    <name evidence="1" type="ORF">EYF80_018107</name>
</gene>
<keyword evidence="2" id="KW-1185">Reference proteome</keyword>
<sequence>MIPPPTPWLRSTAGWDNMTSSLIVPRIIFPLTVPHHACQAAMLRPFSLPIFRRTPVALRTASLWSPCHGGLHVDMKGPPTSRNHHNDITVMNSLFHSV</sequence>
<dbReference type="Proteomes" id="UP000314294">
    <property type="component" value="Unassembled WGS sequence"/>
</dbReference>
<name>A0A4Z2I130_9TELE</name>
<evidence type="ECO:0000313" key="2">
    <source>
        <dbReference type="Proteomes" id="UP000314294"/>
    </source>
</evidence>
<protein>
    <submittedName>
        <fullName evidence="1">Uncharacterized protein</fullName>
    </submittedName>
</protein>
<organism evidence="1 2">
    <name type="scientific">Liparis tanakae</name>
    <name type="common">Tanaka's snailfish</name>
    <dbReference type="NCBI Taxonomy" id="230148"/>
    <lineage>
        <taxon>Eukaryota</taxon>
        <taxon>Metazoa</taxon>
        <taxon>Chordata</taxon>
        <taxon>Craniata</taxon>
        <taxon>Vertebrata</taxon>
        <taxon>Euteleostomi</taxon>
        <taxon>Actinopterygii</taxon>
        <taxon>Neopterygii</taxon>
        <taxon>Teleostei</taxon>
        <taxon>Neoteleostei</taxon>
        <taxon>Acanthomorphata</taxon>
        <taxon>Eupercaria</taxon>
        <taxon>Perciformes</taxon>
        <taxon>Cottioidei</taxon>
        <taxon>Cottales</taxon>
        <taxon>Liparidae</taxon>
        <taxon>Liparis</taxon>
    </lineage>
</organism>
<dbReference type="AlphaFoldDB" id="A0A4Z2I130"/>